<dbReference type="Gene3D" id="3.40.250.10">
    <property type="entry name" value="Rhodanese-like domain"/>
    <property type="match status" value="1"/>
</dbReference>
<proteinExistence type="predicted"/>
<dbReference type="Gene3D" id="3.30.70.100">
    <property type="match status" value="1"/>
</dbReference>
<gene>
    <name evidence="1" type="ORF">HPP92_003768</name>
</gene>
<evidence type="ECO:0000313" key="1">
    <source>
        <dbReference type="EMBL" id="KAG0499077.1"/>
    </source>
</evidence>
<reference evidence="1 2" key="1">
    <citation type="journal article" date="2020" name="Nat. Food">
        <title>A phased Vanilla planifolia genome enables genetic improvement of flavour and production.</title>
        <authorList>
            <person name="Hasing T."/>
            <person name="Tang H."/>
            <person name="Brym M."/>
            <person name="Khazi F."/>
            <person name="Huang T."/>
            <person name="Chambers A.H."/>
        </authorList>
    </citation>
    <scope>NUCLEOTIDE SEQUENCE [LARGE SCALE GENOMIC DNA]</scope>
    <source>
        <tissue evidence="1">Leaf</tissue>
    </source>
</reference>
<keyword evidence="2" id="KW-1185">Reference proteome</keyword>
<dbReference type="PANTHER" id="PTHR43268:SF6">
    <property type="entry name" value="THIOSULFATE SULFURTRANSFERASE_RHODANESE-LIKE DOMAIN-CONTAINING PROTEIN 2"/>
    <property type="match status" value="1"/>
</dbReference>
<dbReference type="PANTHER" id="PTHR43268">
    <property type="entry name" value="THIOSULFATE SULFURTRANSFERASE/RHODANESE-LIKE DOMAIN-CONTAINING PROTEIN 2"/>
    <property type="match status" value="1"/>
</dbReference>
<name>A0A835S7S9_VANPL</name>
<dbReference type="InterPro" id="IPR036873">
    <property type="entry name" value="Rhodanese-like_dom_sf"/>
</dbReference>
<dbReference type="EMBL" id="JADCNL010000001">
    <property type="protein sequence ID" value="KAG0499077.1"/>
    <property type="molecule type" value="Genomic_DNA"/>
</dbReference>
<accession>A0A835S7S9</accession>
<dbReference type="InterPro" id="IPR020936">
    <property type="entry name" value="TrhO"/>
</dbReference>
<dbReference type="Proteomes" id="UP000636800">
    <property type="component" value="Chromosome 1"/>
</dbReference>
<comment type="caution">
    <text evidence="1">The sequence shown here is derived from an EMBL/GenBank/DDBJ whole genome shotgun (WGS) entry which is preliminary data.</text>
</comment>
<evidence type="ECO:0000313" key="2">
    <source>
        <dbReference type="Proteomes" id="UP000636800"/>
    </source>
</evidence>
<organism evidence="1 2">
    <name type="scientific">Vanilla planifolia</name>
    <name type="common">Vanilla</name>
    <dbReference type="NCBI Taxonomy" id="51239"/>
    <lineage>
        <taxon>Eukaryota</taxon>
        <taxon>Viridiplantae</taxon>
        <taxon>Streptophyta</taxon>
        <taxon>Embryophyta</taxon>
        <taxon>Tracheophyta</taxon>
        <taxon>Spermatophyta</taxon>
        <taxon>Magnoliopsida</taxon>
        <taxon>Liliopsida</taxon>
        <taxon>Asparagales</taxon>
        <taxon>Orchidaceae</taxon>
        <taxon>Vanilloideae</taxon>
        <taxon>Vanilleae</taxon>
        <taxon>Vanilla</taxon>
    </lineage>
</organism>
<protein>
    <submittedName>
        <fullName evidence="1">Uncharacterized protein</fullName>
    </submittedName>
</protein>
<dbReference type="AlphaFoldDB" id="A0A835S7S9"/>
<sequence>MGLGKKVILMLCCCTTHMPSYLMWPALLDSMTNIVDLLALLANPIGADGVNATIGGRFSALEEHIAAMKTDSLFYGTDFKLAPCCYPTNEKIAKECGFNSLSVRAVKELVTFRSDSMLKSPKILNAGRHLSATEFHHILQEAGNSSKCGETRKKEDVILLDVRNVYETRIGMFKVENVDTLDPKIRQYSDLATWMDDHSERLRNKKVLMLFQNFKKMVIEIDV</sequence>